<sequence>MHEWYIYQVYLASSRIKEKEISFKVAIMESENPVVSAIRFPSKLEEKLKDANKAKVKAHLPQVDWNSVSSFFKAGNAVWLVARDDAAKVIKEREDKNNPKPPGVEYFTVVWLYTIAETIVTFPTFNPGIEHATYGMLLVNARSNLMDLKKDVHAVKTLFFRAGKEKDGVIPGDKTEIGKQVLAYLQNAAKTFKKEITALLNNLEPKFYVFYKTLLENILATPWCNEDDWPTLIEANKRFCVTETTGNLYTRVFSDWIEDNGYYEVSLANENQVDQPVTDA</sequence>
<dbReference type="EMBL" id="JAFIQS020000012">
    <property type="protein sequence ID" value="KAH9475623.1"/>
    <property type="molecule type" value="Genomic_DNA"/>
</dbReference>
<comment type="caution">
    <text evidence="1">The sequence shown here is derived from an EMBL/GenBank/DDBJ whole genome shotgun (WGS) entry which is preliminary data.</text>
</comment>
<name>A0ACB8GIV1_PSICU</name>
<protein>
    <submittedName>
        <fullName evidence="1">Uncharacterized protein</fullName>
    </submittedName>
</protein>
<evidence type="ECO:0000313" key="2">
    <source>
        <dbReference type="Proteomes" id="UP000664032"/>
    </source>
</evidence>
<keyword evidence="2" id="KW-1185">Reference proteome</keyword>
<accession>A0ACB8GIV1</accession>
<dbReference type="Proteomes" id="UP000664032">
    <property type="component" value="Unassembled WGS sequence"/>
</dbReference>
<organism evidence="1 2">
    <name type="scientific">Psilocybe cubensis</name>
    <name type="common">Psychedelic mushroom</name>
    <name type="synonym">Stropharia cubensis</name>
    <dbReference type="NCBI Taxonomy" id="181762"/>
    <lineage>
        <taxon>Eukaryota</taxon>
        <taxon>Fungi</taxon>
        <taxon>Dikarya</taxon>
        <taxon>Basidiomycota</taxon>
        <taxon>Agaricomycotina</taxon>
        <taxon>Agaricomycetes</taxon>
        <taxon>Agaricomycetidae</taxon>
        <taxon>Agaricales</taxon>
        <taxon>Agaricineae</taxon>
        <taxon>Strophariaceae</taxon>
        <taxon>Psilocybe</taxon>
    </lineage>
</organism>
<evidence type="ECO:0000313" key="1">
    <source>
        <dbReference type="EMBL" id="KAH9475623.1"/>
    </source>
</evidence>
<proteinExistence type="predicted"/>
<reference evidence="1" key="1">
    <citation type="submission" date="2021-10" db="EMBL/GenBank/DDBJ databases">
        <title>Psilocybe cubensis genome.</title>
        <authorList>
            <person name="Mckernan K.J."/>
            <person name="Crawford S."/>
            <person name="Trippe A."/>
            <person name="Kane L.T."/>
            <person name="Mclaughlin S."/>
        </authorList>
    </citation>
    <scope>NUCLEOTIDE SEQUENCE</scope>
    <source>
        <strain evidence="1">MGC-MH-2018</strain>
    </source>
</reference>
<gene>
    <name evidence="1" type="ORF">JR316_0012740</name>
</gene>